<organism evidence="1 2">
    <name type="scientific">Actinoallomurus oryzae</name>
    <dbReference type="NCBI Taxonomy" id="502180"/>
    <lineage>
        <taxon>Bacteria</taxon>
        <taxon>Bacillati</taxon>
        <taxon>Actinomycetota</taxon>
        <taxon>Actinomycetes</taxon>
        <taxon>Streptosporangiales</taxon>
        <taxon>Thermomonosporaceae</taxon>
        <taxon>Actinoallomurus</taxon>
    </lineage>
</organism>
<evidence type="ECO:0008006" key="3">
    <source>
        <dbReference type="Google" id="ProtNLM"/>
    </source>
</evidence>
<proteinExistence type="predicted"/>
<protein>
    <recommendedName>
        <fullName evidence="3">Helix-turn-helix domain-containing protein</fullName>
    </recommendedName>
</protein>
<sequence>MDDNHLGGFLRARRAGAQPEDVGMASYGARRATGLRREEVAVLAGVNVDYHTRLEQGRERHPSPIRVRT</sequence>
<dbReference type="Pfam" id="PF13560">
    <property type="entry name" value="HTH_31"/>
    <property type="match status" value="1"/>
</dbReference>
<accession>A0ABP8QY89</accession>
<name>A0ABP8QY89_9ACTN</name>
<dbReference type="PANTHER" id="PTHR35010:SF2">
    <property type="entry name" value="BLL4672 PROTEIN"/>
    <property type="match status" value="1"/>
</dbReference>
<dbReference type="RefSeq" id="WP_425551019.1">
    <property type="nucleotide sequence ID" value="NZ_BAABHF010000048.1"/>
</dbReference>
<gene>
    <name evidence="1" type="ORF">GCM10023191_079480</name>
</gene>
<keyword evidence="2" id="KW-1185">Reference proteome</keyword>
<dbReference type="PANTHER" id="PTHR35010">
    <property type="entry name" value="BLL4672 PROTEIN-RELATED"/>
    <property type="match status" value="1"/>
</dbReference>
<dbReference type="Gene3D" id="1.10.260.40">
    <property type="entry name" value="lambda repressor-like DNA-binding domains"/>
    <property type="match status" value="1"/>
</dbReference>
<dbReference type="EMBL" id="BAABHF010000048">
    <property type="protein sequence ID" value="GAA4513016.1"/>
    <property type="molecule type" value="Genomic_DNA"/>
</dbReference>
<reference evidence="2" key="1">
    <citation type="journal article" date="2019" name="Int. J. Syst. Evol. Microbiol.">
        <title>The Global Catalogue of Microorganisms (GCM) 10K type strain sequencing project: providing services to taxonomists for standard genome sequencing and annotation.</title>
        <authorList>
            <consortium name="The Broad Institute Genomics Platform"/>
            <consortium name="The Broad Institute Genome Sequencing Center for Infectious Disease"/>
            <person name="Wu L."/>
            <person name="Ma J."/>
        </authorList>
    </citation>
    <scope>NUCLEOTIDE SEQUENCE [LARGE SCALE GENOMIC DNA]</scope>
    <source>
        <strain evidence="2">JCM 17933</strain>
    </source>
</reference>
<dbReference type="Proteomes" id="UP001500503">
    <property type="component" value="Unassembled WGS sequence"/>
</dbReference>
<evidence type="ECO:0000313" key="2">
    <source>
        <dbReference type="Proteomes" id="UP001500503"/>
    </source>
</evidence>
<evidence type="ECO:0000313" key="1">
    <source>
        <dbReference type="EMBL" id="GAA4513016.1"/>
    </source>
</evidence>
<dbReference type="InterPro" id="IPR010982">
    <property type="entry name" value="Lambda_DNA-bd_dom_sf"/>
</dbReference>
<comment type="caution">
    <text evidence="1">The sequence shown here is derived from an EMBL/GenBank/DDBJ whole genome shotgun (WGS) entry which is preliminary data.</text>
</comment>